<keyword evidence="1" id="KW-1133">Transmembrane helix</keyword>
<dbReference type="PANTHER" id="PTHR37815">
    <property type="entry name" value="UPF0397 PROTEIN BC_2624-RELATED"/>
    <property type="match status" value="1"/>
</dbReference>
<dbReference type="OrthoDB" id="4550662at2"/>
<dbReference type="InterPro" id="IPR009825">
    <property type="entry name" value="ECF_substrate-spec-like"/>
</dbReference>
<dbReference type="AlphaFoldDB" id="A0A328VM11"/>
<dbReference type="RefSeq" id="WP_112430742.1">
    <property type="nucleotide sequence ID" value="NZ_MCIF01000002.1"/>
</dbReference>
<evidence type="ECO:0000313" key="3">
    <source>
        <dbReference type="Proteomes" id="UP000248706"/>
    </source>
</evidence>
<keyword evidence="3" id="KW-1185">Reference proteome</keyword>
<dbReference type="Pfam" id="PF07155">
    <property type="entry name" value="ECF-ribofla_trS"/>
    <property type="match status" value="1"/>
</dbReference>
<organism evidence="2 3">
    <name type="scientific">Thermogemmatispora tikiterensis</name>
    <dbReference type="NCBI Taxonomy" id="1825093"/>
    <lineage>
        <taxon>Bacteria</taxon>
        <taxon>Bacillati</taxon>
        <taxon>Chloroflexota</taxon>
        <taxon>Ktedonobacteria</taxon>
        <taxon>Thermogemmatisporales</taxon>
        <taxon>Thermogemmatisporaceae</taxon>
        <taxon>Thermogemmatispora</taxon>
    </lineage>
</organism>
<dbReference type="GO" id="GO:0016020">
    <property type="term" value="C:membrane"/>
    <property type="evidence" value="ECO:0007669"/>
    <property type="project" value="InterPro"/>
</dbReference>
<feature type="transmembrane region" description="Helical" evidence="1">
    <location>
        <begin position="58"/>
        <end position="80"/>
    </location>
</feature>
<feature type="transmembrane region" description="Helical" evidence="1">
    <location>
        <begin position="100"/>
        <end position="120"/>
    </location>
</feature>
<feature type="transmembrane region" description="Helical" evidence="1">
    <location>
        <begin position="127"/>
        <end position="151"/>
    </location>
</feature>
<keyword evidence="1" id="KW-0472">Membrane</keyword>
<dbReference type="Proteomes" id="UP000248706">
    <property type="component" value="Unassembled WGS sequence"/>
</dbReference>
<feature type="transmembrane region" description="Helical" evidence="1">
    <location>
        <begin position="26"/>
        <end position="46"/>
    </location>
</feature>
<accession>A0A328VM11</accession>
<protein>
    <recommendedName>
        <fullName evidence="4">ECF transporter S component</fullName>
    </recommendedName>
</protein>
<name>A0A328VM11_9CHLR</name>
<sequence length="195" mass="21210">MATTEKENLREREVTSRVWGIGVRHIVYMALGAALYGIFSYFTNILQLPSAGNVSFRPAIVIPLFFGAVFGPWVGLFSGGVGNLLGDYISGYGVYWNWDVGNALIGFIAGLVVYLTWGVYRHSRSIVLAEVFAALGVIIGIGFASYTEIWLSKLTFVTATTGYFLPAGLSDLINGLILLPILLLAYRAAVARFGR</sequence>
<keyword evidence="1" id="KW-0812">Transmembrane</keyword>
<gene>
    <name evidence="2" type="ORF">A4R35_14980</name>
</gene>
<comment type="caution">
    <text evidence="2">The sequence shown here is derived from an EMBL/GenBank/DDBJ whole genome shotgun (WGS) entry which is preliminary data.</text>
</comment>
<dbReference type="PANTHER" id="PTHR37815:SF3">
    <property type="entry name" value="UPF0397 PROTEIN SPR0429"/>
    <property type="match status" value="1"/>
</dbReference>
<reference evidence="2 3" key="1">
    <citation type="submission" date="2016-08" db="EMBL/GenBank/DDBJ databases">
        <title>Analysis of Carbohydrate Active Enzymes in Thermogemmatispora T81 Reveals Carbohydrate Degradation Ability.</title>
        <authorList>
            <person name="Tomazini A."/>
            <person name="Lal S."/>
            <person name="Stott M."/>
            <person name="Henrissat B."/>
            <person name="Polikarpov I."/>
            <person name="Sparling R."/>
            <person name="Levin D.B."/>
        </authorList>
    </citation>
    <scope>NUCLEOTIDE SEQUENCE [LARGE SCALE GENOMIC DNA]</scope>
    <source>
        <strain evidence="2 3">T81</strain>
    </source>
</reference>
<feature type="transmembrane region" description="Helical" evidence="1">
    <location>
        <begin position="163"/>
        <end position="186"/>
    </location>
</feature>
<proteinExistence type="predicted"/>
<evidence type="ECO:0000313" key="2">
    <source>
        <dbReference type="EMBL" id="RAQ96840.1"/>
    </source>
</evidence>
<evidence type="ECO:0000256" key="1">
    <source>
        <dbReference type="SAM" id="Phobius"/>
    </source>
</evidence>
<dbReference type="EMBL" id="MCIF01000002">
    <property type="protein sequence ID" value="RAQ96840.1"/>
    <property type="molecule type" value="Genomic_DNA"/>
</dbReference>
<dbReference type="Gene3D" id="1.10.1760.20">
    <property type="match status" value="1"/>
</dbReference>
<evidence type="ECO:0008006" key="4">
    <source>
        <dbReference type="Google" id="ProtNLM"/>
    </source>
</evidence>